<sequence>MSDVNVNPIQLVAVSDRYGSLAAQLAGLPAQAADQITQVAQTHGPMGYSTAFGMCKGLGKAETRLLAKSRDFTQYQQRFLEHANTYATTDHHNATTQTNTTTNLG</sequence>
<comment type="caution">
    <text evidence="1">The sequence shown here is derived from an EMBL/GenBank/DDBJ whole genome shotgun (WGS) entry which is preliminary data.</text>
</comment>
<organism evidence="1 2">
    <name type="scientific">Mycobacteroides immunogenum</name>
    <dbReference type="NCBI Taxonomy" id="83262"/>
    <lineage>
        <taxon>Bacteria</taxon>
        <taxon>Bacillati</taxon>
        <taxon>Actinomycetota</taxon>
        <taxon>Actinomycetes</taxon>
        <taxon>Mycobacteriales</taxon>
        <taxon>Mycobacteriaceae</taxon>
        <taxon>Mycobacteroides</taxon>
    </lineage>
</organism>
<dbReference type="EMBL" id="LQYE01000007">
    <property type="protein sequence ID" value="OAT69322.1"/>
    <property type="molecule type" value="Genomic_DNA"/>
</dbReference>
<evidence type="ECO:0000313" key="2">
    <source>
        <dbReference type="Proteomes" id="UP000186919"/>
    </source>
</evidence>
<dbReference type="RefSeq" id="WP_064628814.1">
    <property type="nucleotide sequence ID" value="NZ_LQYE01000007.1"/>
</dbReference>
<reference evidence="1 2" key="1">
    <citation type="submission" date="2016-01" db="EMBL/GenBank/DDBJ databases">
        <title>Mycobacterium immunogenum strain CD11_6 genome sequencing and assembly.</title>
        <authorList>
            <person name="Kaur G."/>
            <person name="Nair G.R."/>
            <person name="Mayilraj S."/>
        </authorList>
    </citation>
    <scope>NUCLEOTIDE SEQUENCE [LARGE SCALE GENOMIC DNA]</scope>
    <source>
        <strain evidence="1 2">CD11-6</strain>
    </source>
</reference>
<proteinExistence type="predicted"/>
<evidence type="ECO:0000313" key="1">
    <source>
        <dbReference type="EMBL" id="OAT69322.1"/>
    </source>
</evidence>
<evidence type="ECO:0008006" key="3">
    <source>
        <dbReference type="Google" id="ProtNLM"/>
    </source>
</evidence>
<name>A0A179VDW3_9MYCO</name>
<protein>
    <recommendedName>
        <fullName evidence="3">ESX-1 secretion-associated protein</fullName>
    </recommendedName>
</protein>
<gene>
    <name evidence="1" type="ORF">AWB85_21390</name>
</gene>
<dbReference type="AlphaFoldDB" id="A0A179VDW3"/>
<accession>A0A179VDW3</accession>
<dbReference type="Proteomes" id="UP000186919">
    <property type="component" value="Unassembled WGS sequence"/>
</dbReference>